<gene>
    <name evidence="1" type="ORF">Q6348_03410</name>
</gene>
<organism evidence="1 2">
    <name type="scientific">Actinotalea lenta</name>
    <dbReference type="NCBI Taxonomy" id="3064654"/>
    <lineage>
        <taxon>Bacteria</taxon>
        <taxon>Bacillati</taxon>
        <taxon>Actinomycetota</taxon>
        <taxon>Actinomycetes</taxon>
        <taxon>Micrococcales</taxon>
        <taxon>Cellulomonadaceae</taxon>
        <taxon>Actinotalea</taxon>
    </lineage>
</organism>
<evidence type="ECO:0000313" key="2">
    <source>
        <dbReference type="Proteomes" id="UP001232536"/>
    </source>
</evidence>
<sequence>MTGDLWASAQLDRLAADLSRALHHLARAEPEVWRSPAAHAYRARLAVLLTQVSRLRTALWAAQVRAGPPDVR</sequence>
<evidence type="ECO:0000313" key="1">
    <source>
        <dbReference type="EMBL" id="MDO8106240.1"/>
    </source>
</evidence>
<reference evidence="1 2" key="1">
    <citation type="submission" date="2023-07" db="EMBL/GenBank/DDBJ databases">
        <title>Description of novel actinomycetes strains, isolated from tidal flat sediment.</title>
        <authorList>
            <person name="Lu C."/>
        </authorList>
    </citation>
    <scope>NUCLEOTIDE SEQUENCE [LARGE SCALE GENOMIC DNA]</scope>
    <source>
        <strain evidence="1 2">SYSU T00b441</strain>
    </source>
</reference>
<dbReference type="Proteomes" id="UP001232536">
    <property type="component" value="Unassembled WGS sequence"/>
</dbReference>
<proteinExistence type="predicted"/>
<comment type="caution">
    <text evidence="1">The sequence shown here is derived from an EMBL/GenBank/DDBJ whole genome shotgun (WGS) entry which is preliminary data.</text>
</comment>
<protein>
    <submittedName>
        <fullName evidence="1">Uncharacterized protein</fullName>
    </submittedName>
</protein>
<name>A0ABT9D6T9_9CELL</name>
<accession>A0ABT9D6T9</accession>
<dbReference type="EMBL" id="JAUQYP010000001">
    <property type="protein sequence ID" value="MDO8106240.1"/>
    <property type="molecule type" value="Genomic_DNA"/>
</dbReference>
<keyword evidence="2" id="KW-1185">Reference proteome</keyword>
<dbReference type="RefSeq" id="WP_304599923.1">
    <property type="nucleotide sequence ID" value="NZ_JAUQYO010000001.1"/>
</dbReference>